<dbReference type="Pfam" id="PF00355">
    <property type="entry name" value="Rieske"/>
    <property type="match status" value="1"/>
</dbReference>
<evidence type="ECO:0000256" key="4">
    <source>
        <dbReference type="ARBA" id="ARBA00023014"/>
    </source>
</evidence>
<evidence type="ECO:0000256" key="2">
    <source>
        <dbReference type="ARBA" id="ARBA00022723"/>
    </source>
</evidence>
<protein>
    <recommendedName>
        <fullName evidence="5">Rieske domain-containing protein</fullName>
    </recommendedName>
</protein>
<accession>X0XSW0</accession>
<keyword evidence="3" id="KW-0408">Iron</keyword>
<organism evidence="6">
    <name type="scientific">marine sediment metagenome</name>
    <dbReference type="NCBI Taxonomy" id="412755"/>
    <lineage>
        <taxon>unclassified sequences</taxon>
        <taxon>metagenomes</taxon>
        <taxon>ecological metagenomes</taxon>
    </lineage>
</organism>
<reference evidence="6" key="1">
    <citation type="journal article" date="2014" name="Front. Microbiol.">
        <title>High frequency of phylogenetically diverse reductive dehalogenase-homologous genes in deep subseafloor sedimentary metagenomes.</title>
        <authorList>
            <person name="Kawai M."/>
            <person name="Futagami T."/>
            <person name="Toyoda A."/>
            <person name="Takaki Y."/>
            <person name="Nishi S."/>
            <person name="Hori S."/>
            <person name="Arai W."/>
            <person name="Tsubouchi T."/>
            <person name="Morono Y."/>
            <person name="Uchiyama I."/>
            <person name="Ito T."/>
            <person name="Fujiyama A."/>
            <person name="Inagaki F."/>
            <person name="Takami H."/>
        </authorList>
    </citation>
    <scope>NUCLEOTIDE SEQUENCE</scope>
    <source>
        <strain evidence="6">Expedition CK06-06</strain>
    </source>
</reference>
<dbReference type="GO" id="GO:0046872">
    <property type="term" value="F:metal ion binding"/>
    <property type="evidence" value="ECO:0007669"/>
    <property type="project" value="UniProtKB-KW"/>
</dbReference>
<dbReference type="EMBL" id="BARS01051532">
    <property type="protein sequence ID" value="GAG46299.1"/>
    <property type="molecule type" value="Genomic_DNA"/>
</dbReference>
<sequence>MKLCALAALPDGAGREFELETTGPARSIFLVRQGNRVCGYVNRCPHRGTPLNWTSDHFLDREGRHIVCATHGAVFRIDDGACLSGPCVGESLERVGIEVRGEAVFLA</sequence>
<name>X0XSW0_9ZZZZ</name>
<dbReference type="Gene3D" id="2.102.10.10">
    <property type="entry name" value="Rieske [2Fe-2S] iron-sulphur domain"/>
    <property type="match status" value="1"/>
</dbReference>
<evidence type="ECO:0000313" key="6">
    <source>
        <dbReference type="EMBL" id="GAG46299.1"/>
    </source>
</evidence>
<evidence type="ECO:0000256" key="1">
    <source>
        <dbReference type="ARBA" id="ARBA00022714"/>
    </source>
</evidence>
<dbReference type="GO" id="GO:0051537">
    <property type="term" value="F:2 iron, 2 sulfur cluster binding"/>
    <property type="evidence" value="ECO:0007669"/>
    <property type="project" value="UniProtKB-KW"/>
</dbReference>
<dbReference type="InterPro" id="IPR017941">
    <property type="entry name" value="Rieske_2Fe-2S"/>
</dbReference>
<keyword evidence="2" id="KW-0479">Metal-binding</keyword>
<feature type="domain" description="Rieske" evidence="5">
    <location>
        <begin position="1"/>
        <end position="106"/>
    </location>
</feature>
<dbReference type="CDD" id="cd03467">
    <property type="entry name" value="Rieske"/>
    <property type="match status" value="1"/>
</dbReference>
<dbReference type="PROSITE" id="PS51296">
    <property type="entry name" value="RIESKE"/>
    <property type="match status" value="1"/>
</dbReference>
<proteinExistence type="predicted"/>
<dbReference type="AlphaFoldDB" id="X0XSW0"/>
<comment type="caution">
    <text evidence="6">The sequence shown here is derived from an EMBL/GenBank/DDBJ whole genome shotgun (WGS) entry which is preliminary data.</text>
</comment>
<keyword evidence="1" id="KW-0001">2Fe-2S</keyword>
<dbReference type="PANTHER" id="PTHR40261">
    <property type="match status" value="1"/>
</dbReference>
<evidence type="ECO:0000256" key="3">
    <source>
        <dbReference type="ARBA" id="ARBA00023004"/>
    </source>
</evidence>
<dbReference type="SUPFAM" id="SSF50022">
    <property type="entry name" value="ISP domain"/>
    <property type="match status" value="1"/>
</dbReference>
<gene>
    <name evidence="6" type="ORF">S01H1_76740</name>
</gene>
<dbReference type="PANTHER" id="PTHR40261:SF1">
    <property type="entry name" value="RIESKE DOMAIN-CONTAINING PROTEIN"/>
    <property type="match status" value="1"/>
</dbReference>
<keyword evidence="4" id="KW-0411">Iron-sulfur</keyword>
<dbReference type="InterPro" id="IPR036922">
    <property type="entry name" value="Rieske_2Fe-2S_sf"/>
</dbReference>
<evidence type="ECO:0000259" key="5">
    <source>
        <dbReference type="PROSITE" id="PS51296"/>
    </source>
</evidence>